<dbReference type="Pfam" id="PF14265">
    <property type="entry name" value="DUF4355"/>
    <property type="match status" value="1"/>
</dbReference>
<protein>
    <submittedName>
        <fullName evidence="2">DUF4355 domain-containing protein</fullName>
    </submittedName>
</protein>
<proteinExistence type="predicted"/>
<organism evidence="2 3">
    <name type="scientific">Enterococcus larvae</name>
    <dbReference type="NCBI Taxonomy" id="2794352"/>
    <lineage>
        <taxon>Bacteria</taxon>
        <taxon>Bacillati</taxon>
        <taxon>Bacillota</taxon>
        <taxon>Bacilli</taxon>
        <taxon>Lactobacillales</taxon>
        <taxon>Enterococcaceae</taxon>
        <taxon>Enterococcus</taxon>
    </lineage>
</organism>
<evidence type="ECO:0000313" key="3">
    <source>
        <dbReference type="Proteomes" id="UP000673375"/>
    </source>
</evidence>
<dbReference type="InterPro" id="IPR025580">
    <property type="entry name" value="Gp46"/>
</dbReference>
<accession>A0ABS4CIF9</accession>
<evidence type="ECO:0000313" key="2">
    <source>
        <dbReference type="EMBL" id="MBP1046410.1"/>
    </source>
</evidence>
<sequence length="158" mass="17806">MSGFKAIETQEELDRIIQERLNRKKESTEKQYSDYDEIKTRNADLEKQIGTLQSTIEELKTSTADYEKQLSELNTTVAGYETANLRTRIALQSGLPYDLAGRLVGTDEESIKADAERLSAFVVKQQTPAPLRNTEQNLGSGKDRAYKSLLENLNTEGE</sequence>
<gene>
    <name evidence="2" type="ORF">I6N96_08940</name>
</gene>
<feature type="coiled-coil region" evidence="1">
    <location>
        <begin position="18"/>
        <end position="76"/>
    </location>
</feature>
<keyword evidence="1" id="KW-0175">Coiled coil</keyword>
<keyword evidence="3" id="KW-1185">Reference proteome</keyword>
<reference evidence="2 3" key="1">
    <citation type="submission" date="2020-12" db="EMBL/GenBank/DDBJ databases">
        <title>Vagococcus allomyrinae sp. nov. and Enterococcus lavae sp. nov., isolated from the larvae of Allomyrina dichotoma.</title>
        <authorList>
            <person name="Lee S.D."/>
        </authorList>
    </citation>
    <scope>NUCLEOTIDE SEQUENCE [LARGE SCALE GENOMIC DNA]</scope>
    <source>
        <strain evidence="2 3">BWM-S5</strain>
    </source>
</reference>
<evidence type="ECO:0000256" key="1">
    <source>
        <dbReference type="SAM" id="Coils"/>
    </source>
</evidence>
<dbReference type="RefSeq" id="WP_209557232.1">
    <property type="nucleotide sequence ID" value="NZ_JAEDXU010000004.1"/>
</dbReference>
<dbReference type="EMBL" id="JAEDXU010000004">
    <property type="protein sequence ID" value="MBP1046410.1"/>
    <property type="molecule type" value="Genomic_DNA"/>
</dbReference>
<comment type="caution">
    <text evidence="2">The sequence shown here is derived from an EMBL/GenBank/DDBJ whole genome shotgun (WGS) entry which is preliminary data.</text>
</comment>
<name>A0ABS4CIF9_9ENTE</name>
<dbReference type="Proteomes" id="UP000673375">
    <property type="component" value="Unassembled WGS sequence"/>
</dbReference>